<evidence type="ECO:0000256" key="4">
    <source>
        <dbReference type="ARBA" id="ARBA00023157"/>
    </source>
</evidence>
<dbReference type="EMBL" id="OV725078">
    <property type="protein sequence ID" value="CAH1393647.1"/>
    <property type="molecule type" value="Genomic_DNA"/>
</dbReference>
<feature type="region of interest" description="Disordered" evidence="6">
    <location>
        <begin position="1"/>
        <end position="56"/>
    </location>
</feature>
<dbReference type="GO" id="GO:0045454">
    <property type="term" value="P:cell redox homeostasis"/>
    <property type="evidence" value="ECO:0007669"/>
    <property type="project" value="InterPro"/>
</dbReference>
<keyword evidence="3" id="KW-0560">Oxidoreductase</keyword>
<dbReference type="InterPro" id="IPR023753">
    <property type="entry name" value="FAD/NAD-binding_dom"/>
</dbReference>
<dbReference type="Gene3D" id="3.50.50.60">
    <property type="entry name" value="FAD/NAD(P)-binding domain"/>
    <property type="match status" value="2"/>
</dbReference>
<keyword evidence="4" id="KW-1015">Disulfide bond</keyword>
<feature type="compositionally biased region" description="Polar residues" evidence="6">
    <location>
        <begin position="1"/>
        <end position="15"/>
    </location>
</feature>
<dbReference type="GO" id="GO:0006749">
    <property type="term" value="P:glutathione metabolic process"/>
    <property type="evidence" value="ECO:0007669"/>
    <property type="project" value="TreeGrafter"/>
</dbReference>
<dbReference type="OrthoDB" id="6629533at2759"/>
<dbReference type="PANTHER" id="PTHR42737">
    <property type="entry name" value="GLUTATHIONE REDUCTASE"/>
    <property type="match status" value="1"/>
</dbReference>
<organism evidence="8 9">
    <name type="scientific">Nezara viridula</name>
    <name type="common">Southern green stink bug</name>
    <name type="synonym">Cimex viridulus</name>
    <dbReference type="NCBI Taxonomy" id="85310"/>
    <lineage>
        <taxon>Eukaryota</taxon>
        <taxon>Metazoa</taxon>
        <taxon>Ecdysozoa</taxon>
        <taxon>Arthropoda</taxon>
        <taxon>Hexapoda</taxon>
        <taxon>Insecta</taxon>
        <taxon>Pterygota</taxon>
        <taxon>Neoptera</taxon>
        <taxon>Paraneoptera</taxon>
        <taxon>Hemiptera</taxon>
        <taxon>Heteroptera</taxon>
        <taxon>Panheteroptera</taxon>
        <taxon>Pentatomomorpha</taxon>
        <taxon>Pentatomoidea</taxon>
        <taxon>Pentatomidae</taxon>
        <taxon>Pentatominae</taxon>
        <taxon>Nezara</taxon>
    </lineage>
</organism>
<protein>
    <recommendedName>
        <fullName evidence="7">FAD/NAD(P)-binding domain-containing protein</fullName>
    </recommendedName>
</protein>
<evidence type="ECO:0000256" key="2">
    <source>
        <dbReference type="ARBA" id="ARBA00007532"/>
    </source>
</evidence>
<dbReference type="InterPro" id="IPR036188">
    <property type="entry name" value="FAD/NAD-bd_sf"/>
</dbReference>
<feature type="compositionally biased region" description="Basic and acidic residues" evidence="6">
    <location>
        <begin position="1145"/>
        <end position="1157"/>
    </location>
</feature>
<name>A0A9P0H4G6_NEZVI</name>
<feature type="domain" description="FAD/NAD(P)-binding" evidence="7">
    <location>
        <begin position="429"/>
        <end position="675"/>
    </location>
</feature>
<comment type="cofactor">
    <cofactor evidence="1">
        <name>FAD</name>
        <dbReference type="ChEBI" id="CHEBI:57692"/>
    </cofactor>
</comment>
<accession>A0A9P0H4G6</accession>
<proteinExistence type="inferred from homology"/>
<sequence length="1747" mass="200732">MNEGSTPTNLESQTITDEESTNSGNTESEIDNFYTEETEITDEEYTNSGDTESEIDNFYTEEKEIIDEEYTNSGDTESEIESFYTEEIESLENLKIGEELQSSYSENHSEESRPNSTLPLVIKVSGILNTDPWSPVFTKQRTAIKPTSLSVWRAGFIRHIGTLISVKSFKKPDAEKPRDDQEKKDFKPSLIYIGAKPIKPKVPKFITSVKNRMSIFRGKPLAKCLGKLFINLHDKLIMARRKQEEIHQSFLDERLARSIKERKLILDQARKDALIVNTEGKLFGRDLLAIEDLPATPWTARIEIRILNKHVVQSPLEAQALFDKIPVELFVRKVVEEHGTVVFSNTTCVVCLKLVTLLRNSDIKHVNLRLDKMGVYGDRINEYVQGEYSHNLPANVYYHGLHPDFVRKCYSVIETNDSDAMIGLFPDTYDLIVVGGTSLGLQTVFESRLLGVKVCLVDSPLRPAASRPITFLGKSTLSEPNVSKKILYYLLSLRNRARKHHIGDYSIDSMKRIHSDWTRLSSSARKLIAKLSSNNMSSLYNVGAGFLKCGLKFVDRHTVEITNSESEKYTLRSSYFIMANPMQHKIPNIPGSQYCFTPDQIFSLPNSPGKTLIYGATRSAVEYAGLLGSMGFPVTIMAPTKIMEECDGDMVKCIKDNMKYYGIRIIDECVLSTIKLVTVAGEKDNSLISGSDESLYKFKWNPLQSKARKKKKRMKQPRRRGRYRMVRQCELNKVIEQALLTWEVSPKVLKAIVEAGPTMRQLKEENERNKFDSVAYKKKITAIKKQKNAIRKLFRTGGAGNKSFRRIKQLHSRTGQVRRKRRLRVAEMHAKEGQRKVSRKRRRRKSLSWKFLNLFLASSPDERKLASINIRNKKPPLLKKPIRYGPHYSYNPKSRVGVYFPGGTALRLSRKGKYFKHLTPITPSKFKRRKPWSSSLCKPVNDFMNSLENLQDTDGKGYNFDDLSSEEIKDKRADNIIQEYNKEKFEIIDIFKSKVILVDVNGDTTYNLDDKHFKEYMVLSLKNIDKTLKKMLMICRNIEFKSQCLTIIRFLAKIIQILRMFHLYINWKLRNRKKFYKKSRKNHRKRRDAEQILNDTLAVEMKYKMIQNNMFNVAKNLDTLMSYIFVSACNVIAEGSNECTESEDVSNRDSSWEEHSKNASLFGSGTTPDRKSYRHKDPNLSFNSRRFYNKQRFIRTCMGSKVDIVDPYLSNKDSRLYIDDNYVSPFSFGSGRPANSPKYDINPELQKLISRFKKSRKGKKIRKIRPVPNIESSLNILRLLKEQNDNLQKKEMMPLSIESEVVSDARERNSLPDRKKIENLRIQGVRSELHFTEFPSFGGNQMVSNIIDVSINSVTLHKTKFSIKYDKLKPVRGMRTRNQIIIKQIIDENNSKSSQNSRENKTKLNFRNFVAMNFGTQYKMSSSLSQRDNYLSTLVIRSEAKAKKFKPLKWGSLAMYQKKVYRDRNIFLQSLKANVKPRPIYYLYDYEVSDSVTERLGLSTVQPKCTNSLVSLESVQRLHPTLFNSSRMRGIGAESSDPSNEIIFEIEDDKSSNILDKILQNEPRLDNVPSTHGVMTTCKAEKASHEKYSGSKSVPKESSTGKSINLERSGPIDNSRKNITKSVLSTDYSRQKILKNTVEESKRLNDSSSFIADQYTDILKVAPPEMDRSSPVNLDSYIKGKYPVVDLRRLGTIDEFKPNLKSALNLQGSLDPFSSMLDRFESNMRLFRNKKINSQKDTTSIPSTSKV</sequence>
<feature type="compositionally biased region" description="Polar residues" evidence="6">
    <location>
        <begin position="1590"/>
        <end position="1603"/>
    </location>
</feature>
<dbReference type="GO" id="GO:0050660">
    <property type="term" value="F:flavin adenine dinucleotide binding"/>
    <property type="evidence" value="ECO:0007669"/>
    <property type="project" value="InterPro"/>
</dbReference>
<feature type="region of interest" description="Disordered" evidence="6">
    <location>
        <begin position="1140"/>
        <end position="1177"/>
    </location>
</feature>
<dbReference type="PANTHER" id="PTHR42737:SF2">
    <property type="entry name" value="GLUTATHIONE REDUCTASE"/>
    <property type="match status" value="1"/>
</dbReference>
<comment type="similarity">
    <text evidence="2">Belongs to the class-I pyridine nucleotide-disulfide oxidoreductase family.</text>
</comment>
<dbReference type="Pfam" id="PF07992">
    <property type="entry name" value="Pyr_redox_2"/>
    <property type="match status" value="1"/>
</dbReference>
<dbReference type="InterPro" id="IPR046952">
    <property type="entry name" value="GSHR/TRXR-like"/>
</dbReference>
<evidence type="ECO:0000256" key="3">
    <source>
        <dbReference type="ARBA" id="ARBA00023002"/>
    </source>
</evidence>
<feature type="compositionally biased region" description="Acidic residues" evidence="6">
    <location>
        <begin position="28"/>
        <end position="55"/>
    </location>
</feature>
<dbReference type="GO" id="GO:0004362">
    <property type="term" value="F:glutathione-disulfide reductase (NADPH) activity"/>
    <property type="evidence" value="ECO:0007669"/>
    <property type="project" value="TreeGrafter"/>
</dbReference>
<dbReference type="GO" id="GO:0005739">
    <property type="term" value="C:mitochondrion"/>
    <property type="evidence" value="ECO:0007669"/>
    <property type="project" value="TreeGrafter"/>
</dbReference>
<dbReference type="GO" id="GO:0034599">
    <property type="term" value="P:cellular response to oxidative stress"/>
    <property type="evidence" value="ECO:0007669"/>
    <property type="project" value="TreeGrafter"/>
</dbReference>
<gene>
    <name evidence="8" type="ORF">NEZAVI_LOCUS4278</name>
</gene>
<dbReference type="GO" id="GO:0005829">
    <property type="term" value="C:cytosol"/>
    <property type="evidence" value="ECO:0007669"/>
    <property type="project" value="TreeGrafter"/>
</dbReference>
<dbReference type="Proteomes" id="UP001152798">
    <property type="component" value="Chromosome 2"/>
</dbReference>
<feature type="region of interest" description="Disordered" evidence="6">
    <location>
        <begin position="1581"/>
        <end position="1616"/>
    </location>
</feature>
<reference evidence="8" key="1">
    <citation type="submission" date="2022-01" db="EMBL/GenBank/DDBJ databases">
        <authorList>
            <person name="King R."/>
        </authorList>
    </citation>
    <scope>NUCLEOTIDE SEQUENCE</scope>
</reference>
<evidence type="ECO:0000313" key="9">
    <source>
        <dbReference type="Proteomes" id="UP001152798"/>
    </source>
</evidence>
<evidence type="ECO:0000313" key="8">
    <source>
        <dbReference type="EMBL" id="CAH1393647.1"/>
    </source>
</evidence>
<evidence type="ECO:0000259" key="7">
    <source>
        <dbReference type="Pfam" id="PF07992"/>
    </source>
</evidence>
<evidence type="ECO:0000256" key="1">
    <source>
        <dbReference type="ARBA" id="ARBA00001974"/>
    </source>
</evidence>
<keyword evidence="5" id="KW-0676">Redox-active center</keyword>
<dbReference type="SUPFAM" id="SSF51905">
    <property type="entry name" value="FAD/NAD(P)-binding domain"/>
    <property type="match status" value="1"/>
</dbReference>
<evidence type="ECO:0000256" key="6">
    <source>
        <dbReference type="SAM" id="MobiDB-lite"/>
    </source>
</evidence>
<feature type="compositionally biased region" description="Basic and acidic residues" evidence="6">
    <location>
        <begin position="1168"/>
        <end position="1177"/>
    </location>
</feature>
<feature type="compositionally biased region" description="Polar residues" evidence="6">
    <location>
        <begin position="1158"/>
        <end position="1167"/>
    </location>
</feature>
<evidence type="ECO:0000256" key="5">
    <source>
        <dbReference type="ARBA" id="ARBA00023284"/>
    </source>
</evidence>
<keyword evidence="9" id="KW-1185">Reference proteome</keyword>